<dbReference type="InterPro" id="IPR013751">
    <property type="entry name" value="ACP_syn_III_N"/>
</dbReference>
<dbReference type="GO" id="GO:0006633">
    <property type="term" value="P:fatty acid biosynthetic process"/>
    <property type="evidence" value="ECO:0007669"/>
    <property type="project" value="UniProtKB-UniRule"/>
</dbReference>
<dbReference type="InterPro" id="IPR016039">
    <property type="entry name" value="Thiolase-like"/>
</dbReference>
<comment type="similarity">
    <text evidence="2 13">Belongs to the thiolase-like superfamily. FabH family.</text>
</comment>
<evidence type="ECO:0000259" key="15">
    <source>
        <dbReference type="Pfam" id="PF08545"/>
    </source>
</evidence>
<dbReference type="KEGG" id="taer:GT409_09005"/>
<dbReference type="Pfam" id="PF08541">
    <property type="entry name" value="ACP_syn_III_C"/>
    <property type="match status" value="1"/>
</dbReference>
<evidence type="ECO:0000256" key="10">
    <source>
        <dbReference type="ARBA" id="ARBA00023268"/>
    </source>
</evidence>
<comment type="function">
    <text evidence="13">Catalyzes the condensation reaction of fatty acid synthesis by the addition to an acyl acceptor of two carbons from malonyl-ACP. Catalyzes the first condensation reaction which initiates fatty acid synthesis and may therefore play a role in governing the total rate of fatty acid production. Possesses both acetoacetyl-ACP synthase and acetyl transacylase activities. Its substrate specificity determines the biosynthesis of branched-chain and/or straight-chain of fatty acids.</text>
</comment>
<evidence type="ECO:0000256" key="5">
    <source>
        <dbReference type="ARBA" id="ARBA00022516"/>
    </source>
</evidence>
<keyword evidence="5 13" id="KW-0444">Lipid biosynthesis</keyword>
<keyword evidence="9 13" id="KW-0275">Fatty acid biosynthesis</keyword>
<comment type="pathway">
    <text evidence="1 13">Lipid metabolism; fatty acid biosynthesis.</text>
</comment>
<dbReference type="EMBL" id="CP047593">
    <property type="protein sequence ID" value="QHI70910.1"/>
    <property type="molecule type" value="Genomic_DNA"/>
</dbReference>
<dbReference type="EC" id="2.3.1.180" evidence="3 13"/>
<dbReference type="Gene3D" id="3.40.47.10">
    <property type="match status" value="1"/>
</dbReference>
<evidence type="ECO:0000256" key="1">
    <source>
        <dbReference type="ARBA" id="ARBA00005194"/>
    </source>
</evidence>
<evidence type="ECO:0000256" key="7">
    <source>
        <dbReference type="ARBA" id="ARBA00022832"/>
    </source>
</evidence>
<dbReference type="UniPathway" id="UPA00094"/>
<dbReference type="HAMAP" id="MF_01815">
    <property type="entry name" value="FabH"/>
    <property type="match status" value="1"/>
</dbReference>
<dbReference type="CDD" id="cd00830">
    <property type="entry name" value="KAS_III"/>
    <property type="match status" value="1"/>
</dbReference>
<dbReference type="GO" id="GO:0044550">
    <property type="term" value="P:secondary metabolite biosynthetic process"/>
    <property type="evidence" value="ECO:0007669"/>
    <property type="project" value="TreeGrafter"/>
</dbReference>
<dbReference type="Pfam" id="PF08545">
    <property type="entry name" value="ACP_syn_III"/>
    <property type="match status" value="1"/>
</dbReference>
<comment type="catalytic activity">
    <reaction evidence="12">
        <text>malonyl-[ACP] + acetyl-CoA + H(+) = 3-oxobutanoyl-[ACP] + CO2 + CoA</text>
        <dbReference type="Rhea" id="RHEA:12080"/>
        <dbReference type="Rhea" id="RHEA-COMP:9623"/>
        <dbReference type="Rhea" id="RHEA-COMP:9625"/>
        <dbReference type="ChEBI" id="CHEBI:15378"/>
        <dbReference type="ChEBI" id="CHEBI:16526"/>
        <dbReference type="ChEBI" id="CHEBI:57287"/>
        <dbReference type="ChEBI" id="CHEBI:57288"/>
        <dbReference type="ChEBI" id="CHEBI:78449"/>
        <dbReference type="ChEBI" id="CHEBI:78450"/>
        <dbReference type="EC" id="2.3.1.180"/>
    </reaction>
    <physiologicalReaction direction="left-to-right" evidence="12">
        <dbReference type="Rhea" id="RHEA:12081"/>
    </physiologicalReaction>
</comment>
<evidence type="ECO:0000256" key="3">
    <source>
        <dbReference type="ARBA" id="ARBA00012333"/>
    </source>
</evidence>
<dbReference type="InterPro" id="IPR004655">
    <property type="entry name" value="FabH"/>
</dbReference>
<dbReference type="AlphaFoldDB" id="A0A6P1M8I0"/>
<evidence type="ECO:0000256" key="4">
    <source>
        <dbReference type="ARBA" id="ARBA00022490"/>
    </source>
</evidence>
<feature type="domain" description="Beta-ketoacyl-[acyl-carrier-protein] synthase III C-terminal" evidence="14">
    <location>
        <begin position="244"/>
        <end position="332"/>
    </location>
</feature>
<keyword evidence="10 13" id="KW-0511">Multifunctional enzyme</keyword>
<evidence type="ECO:0000256" key="8">
    <source>
        <dbReference type="ARBA" id="ARBA00023098"/>
    </source>
</evidence>
<dbReference type="NCBIfam" id="TIGR00747">
    <property type="entry name" value="fabH"/>
    <property type="match status" value="1"/>
</dbReference>
<sequence>MSDSSNSLRTVSIIGTGVYLPEKVVTNEDLSKIVDTSDEWIYTRTGMRERRLAREDQATSDLASAAAEAALADAGMTAEEVDLLIVATLSPDMFFPSTACFVQEKIGAKNAYCYDLGAACSGSLYALETAKNQIACGAVNTALVIGAEKMSTFIDWEDRSTCVLFGDGAGAVVLKASDSGRGIMKGCFGSDGSLANLLWTPGGGSRSPMSHEMLDRKEQYLKMQGREVYKHAVKQMTQSVLDVLELNGVSSDDIKCFVAHQANARIIEAIGKRLNVMDRMFMNVEKYANTSAAALLIAINEAVKSGIVQKGDNMLLVAFGGGFTWGSSIVEWSK</sequence>
<evidence type="ECO:0000256" key="9">
    <source>
        <dbReference type="ARBA" id="ARBA00023160"/>
    </source>
</evidence>
<comment type="subcellular location">
    <subcellularLocation>
        <location evidence="13">Cytoplasm</location>
    </subcellularLocation>
</comment>
<feature type="domain" description="Beta-ketoacyl-[acyl-carrier-protein] synthase III N-terminal" evidence="15">
    <location>
        <begin position="114"/>
        <end position="192"/>
    </location>
</feature>
<accession>A0A6P1M8I0</accession>
<name>A0A6P1M8I0_9BACT</name>
<dbReference type="Proteomes" id="UP000464954">
    <property type="component" value="Chromosome"/>
</dbReference>
<keyword evidence="7 13" id="KW-0276">Fatty acid metabolism</keyword>
<feature type="active site" evidence="13">
    <location>
        <position position="260"/>
    </location>
</feature>
<dbReference type="FunFam" id="3.40.47.10:FF:000004">
    <property type="entry name" value="3-oxoacyl-[acyl-carrier-protein] synthase 3"/>
    <property type="match status" value="1"/>
</dbReference>
<keyword evidence="4 13" id="KW-0963">Cytoplasm</keyword>
<evidence type="ECO:0000313" key="16">
    <source>
        <dbReference type="EMBL" id="QHI70910.1"/>
    </source>
</evidence>
<dbReference type="GO" id="GO:0004315">
    <property type="term" value="F:3-oxoacyl-[acyl-carrier-protein] synthase activity"/>
    <property type="evidence" value="ECO:0007669"/>
    <property type="project" value="InterPro"/>
</dbReference>
<dbReference type="InterPro" id="IPR013747">
    <property type="entry name" value="ACP_syn_III_C"/>
</dbReference>
<feature type="region of interest" description="ACP-binding" evidence="13">
    <location>
        <begin position="261"/>
        <end position="265"/>
    </location>
</feature>
<organism evidence="16 17">
    <name type="scientific">Tichowtungia aerotolerans</name>
    <dbReference type="NCBI Taxonomy" id="2697043"/>
    <lineage>
        <taxon>Bacteria</taxon>
        <taxon>Pseudomonadati</taxon>
        <taxon>Kiritimatiellota</taxon>
        <taxon>Tichowtungiia</taxon>
        <taxon>Tichowtungiales</taxon>
        <taxon>Tichowtungiaceae</taxon>
        <taxon>Tichowtungia</taxon>
    </lineage>
</organism>
<keyword evidence="11 13" id="KW-0012">Acyltransferase</keyword>
<evidence type="ECO:0000256" key="11">
    <source>
        <dbReference type="ARBA" id="ARBA00023315"/>
    </source>
</evidence>
<dbReference type="GO" id="GO:0033818">
    <property type="term" value="F:beta-ketoacyl-acyl-carrier-protein synthase III activity"/>
    <property type="evidence" value="ECO:0007669"/>
    <property type="project" value="UniProtKB-UniRule"/>
</dbReference>
<feature type="active site" evidence="13">
    <location>
        <position position="120"/>
    </location>
</feature>
<reference evidence="16 17" key="1">
    <citation type="submission" date="2020-01" db="EMBL/GenBank/DDBJ databases">
        <title>Ponticoccus aerotolerans gen. nov., sp. nov., an anaerobic bacterium and proposal of Ponticoccusceae fam. nov., Ponticoccusles ord. nov. and Ponticoccuse classis nov. in the phylum Kiritimatiellaeota.</title>
        <authorList>
            <person name="Zhou L.Y."/>
            <person name="Du Z.J."/>
        </authorList>
    </citation>
    <scope>NUCLEOTIDE SEQUENCE [LARGE SCALE GENOMIC DNA]</scope>
    <source>
        <strain evidence="16 17">S-5007</strain>
    </source>
</reference>
<dbReference type="PANTHER" id="PTHR34069:SF2">
    <property type="entry name" value="BETA-KETOACYL-[ACYL-CARRIER-PROTEIN] SYNTHASE III"/>
    <property type="match status" value="1"/>
</dbReference>
<evidence type="ECO:0000313" key="17">
    <source>
        <dbReference type="Proteomes" id="UP000464954"/>
    </source>
</evidence>
<keyword evidence="17" id="KW-1185">Reference proteome</keyword>
<comment type="domain">
    <text evidence="13">The last Arg residue of the ACP-binding site is essential for the weak association between ACP/AcpP and FabH.</text>
</comment>
<protein>
    <recommendedName>
        <fullName evidence="3 13">Beta-ketoacyl-[acyl-carrier-protein] synthase III</fullName>
        <shortName evidence="13">Beta-ketoacyl-ACP synthase III</shortName>
        <shortName evidence="13">KAS III</shortName>
        <ecNumber evidence="3 13">2.3.1.180</ecNumber>
    </recommendedName>
    <alternativeName>
        <fullName evidence="13">3-oxoacyl-[acyl-carrier-protein] synthase 3</fullName>
    </alternativeName>
    <alternativeName>
        <fullName evidence="13">3-oxoacyl-[acyl-carrier-protein] synthase III</fullName>
    </alternativeName>
</protein>
<comment type="subunit">
    <text evidence="13">Homodimer.</text>
</comment>
<gene>
    <name evidence="13 16" type="primary">fabH</name>
    <name evidence="16" type="ORF">GT409_09005</name>
</gene>
<evidence type="ECO:0000256" key="13">
    <source>
        <dbReference type="HAMAP-Rule" id="MF_01815"/>
    </source>
</evidence>
<evidence type="ECO:0000256" key="12">
    <source>
        <dbReference type="ARBA" id="ARBA00051096"/>
    </source>
</evidence>
<evidence type="ECO:0000256" key="6">
    <source>
        <dbReference type="ARBA" id="ARBA00022679"/>
    </source>
</evidence>
<dbReference type="GO" id="GO:0005737">
    <property type="term" value="C:cytoplasm"/>
    <property type="evidence" value="ECO:0007669"/>
    <property type="project" value="UniProtKB-SubCell"/>
</dbReference>
<dbReference type="PANTHER" id="PTHR34069">
    <property type="entry name" value="3-OXOACYL-[ACYL-CARRIER-PROTEIN] SYNTHASE 3"/>
    <property type="match status" value="1"/>
</dbReference>
<keyword evidence="8 13" id="KW-0443">Lipid metabolism</keyword>
<evidence type="ECO:0000256" key="2">
    <source>
        <dbReference type="ARBA" id="ARBA00008642"/>
    </source>
</evidence>
<dbReference type="SUPFAM" id="SSF53901">
    <property type="entry name" value="Thiolase-like"/>
    <property type="match status" value="1"/>
</dbReference>
<proteinExistence type="inferred from homology"/>
<feature type="active site" evidence="13">
    <location>
        <position position="289"/>
    </location>
</feature>
<dbReference type="NCBIfam" id="NF006829">
    <property type="entry name" value="PRK09352.1"/>
    <property type="match status" value="1"/>
</dbReference>
<keyword evidence="6 13" id="KW-0808">Transferase</keyword>
<evidence type="ECO:0000259" key="14">
    <source>
        <dbReference type="Pfam" id="PF08541"/>
    </source>
</evidence>